<dbReference type="PANTHER" id="PTHR47894">
    <property type="entry name" value="HTH-TYPE TRANSCRIPTIONAL REGULATOR GADX"/>
    <property type="match status" value="1"/>
</dbReference>
<feature type="domain" description="HTH araC/xylS-type" evidence="4">
    <location>
        <begin position="172"/>
        <end position="268"/>
    </location>
</feature>
<evidence type="ECO:0000256" key="2">
    <source>
        <dbReference type="ARBA" id="ARBA00023125"/>
    </source>
</evidence>
<dbReference type="InterPro" id="IPR018060">
    <property type="entry name" value="HTH_AraC"/>
</dbReference>
<dbReference type="InterPro" id="IPR011051">
    <property type="entry name" value="RmlC_Cupin_sf"/>
</dbReference>
<evidence type="ECO:0000313" key="6">
    <source>
        <dbReference type="Proteomes" id="UP001500171"/>
    </source>
</evidence>
<dbReference type="PRINTS" id="PR00032">
    <property type="entry name" value="HTHARAC"/>
</dbReference>
<dbReference type="Proteomes" id="UP001500171">
    <property type="component" value="Unassembled WGS sequence"/>
</dbReference>
<keyword evidence="3" id="KW-0804">Transcription</keyword>
<dbReference type="Gene3D" id="1.10.10.60">
    <property type="entry name" value="Homeodomain-like"/>
    <property type="match status" value="1"/>
</dbReference>
<dbReference type="InterPro" id="IPR020449">
    <property type="entry name" value="Tscrpt_reg_AraC-type_HTH"/>
</dbReference>
<sequence length="268" mass="30543">MQSITRQLRRFDGTGYYARVIQDCGHRLSKLTITEPLLVRVLQGCKMIIANQKQYLISAGQLLVIPAGITIDVINQNRDNQIYMADCFAWSEQILSNYQTQSLTKNHNAINMINVISSPMGTFHQAIDYLLNMLQTPSIDLRLINHQFNQLLLCLELENIGLPVPHNNQLSFNISKMVTCSPPQKWQAAAIAKHFAMSESTLRRHLAQQGHSLSNIIFEARMKKGLTLLQTSHLTITQIAHEIGYSSGSRFAHYFRKRFGFSPSEMRR</sequence>
<accession>A0ABP9N3E4</accession>
<name>A0ABP9N3E4_9GAMM</name>
<dbReference type="InterPro" id="IPR018062">
    <property type="entry name" value="HTH_AraC-typ_CS"/>
</dbReference>
<dbReference type="SMART" id="SM00342">
    <property type="entry name" value="HTH_ARAC"/>
    <property type="match status" value="1"/>
</dbReference>
<reference evidence="6" key="1">
    <citation type="journal article" date="2019" name="Int. J. Syst. Evol. Microbiol.">
        <title>The Global Catalogue of Microorganisms (GCM) 10K type strain sequencing project: providing services to taxonomists for standard genome sequencing and annotation.</title>
        <authorList>
            <consortium name="The Broad Institute Genomics Platform"/>
            <consortium name="The Broad Institute Genome Sequencing Center for Infectious Disease"/>
            <person name="Wu L."/>
            <person name="Ma J."/>
        </authorList>
    </citation>
    <scope>NUCLEOTIDE SEQUENCE [LARGE SCALE GENOMIC DNA]</scope>
    <source>
        <strain evidence="6">JCM 18050</strain>
    </source>
</reference>
<comment type="caution">
    <text evidence="5">The sequence shown here is derived from an EMBL/GenBank/DDBJ whole genome shotgun (WGS) entry which is preliminary data.</text>
</comment>
<dbReference type="EMBL" id="BAABHY010000001">
    <property type="protein sequence ID" value="GAA5106720.1"/>
    <property type="molecule type" value="Genomic_DNA"/>
</dbReference>
<evidence type="ECO:0000256" key="1">
    <source>
        <dbReference type="ARBA" id="ARBA00023015"/>
    </source>
</evidence>
<dbReference type="PROSITE" id="PS00041">
    <property type="entry name" value="HTH_ARAC_FAMILY_1"/>
    <property type="match status" value="1"/>
</dbReference>
<dbReference type="RefSeq" id="WP_345488836.1">
    <property type="nucleotide sequence ID" value="NZ_BAABHY010000001.1"/>
</dbReference>
<organism evidence="5 6">
    <name type="scientific">Orbus sasakiae</name>
    <dbReference type="NCBI Taxonomy" id="1078475"/>
    <lineage>
        <taxon>Bacteria</taxon>
        <taxon>Pseudomonadati</taxon>
        <taxon>Pseudomonadota</taxon>
        <taxon>Gammaproteobacteria</taxon>
        <taxon>Orbales</taxon>
        <taxon>Orbaceae</taxon>
        <taxon>Orbus</taxon>
    </lineage>
</organism>
<dbReference type="PROSITE" id="PS01124">
    <property type="entry name" value="HTH_ARAC_FAMILY_2"/>
    <property type="match status" value="1"/>
</dbReference>
<dbReference type="InterPro" id="IPR009057">
    <property type="entry name" value="Homeodomain-like_sf"/>
</dbReference>
<evidence type="ECO:0000256" key="3">
    <source>
        <dbReference type="ARBA" id="ARBA00023163"/>
    </source>
</evidence>
<dbReference type="PANTHER" id="PTHR47894:SF4">
    <property type="entry name" value="HTH-TYPE TRANSCRIPTIONAL REGULATOR GADX"/>
    <property type="match status" value="1"/>
</dbReference>
<dbReference type="Pfam" id="PF12833">
    <property type="entry name" value="HTH_18"/>
    <property type="match status" value="1"/>
</dbReference>
<protein>
    <submittedName>
        <fullName evidence="5">AraC family transcriptional regulator</fullName>
    </submittedName>
</protein>
<proteinExistence type="predicted"/>
<evidence type="ECO:0000313" key="5">
    <source>
        <dbReference type="EMBL" id="GAA5106720.1"/>
    </source>
</evidence>
<keyword evidence="6" id="KW-1185">Reference proteome</keyword>
<gene>
    <name evidence="5" type="ORF">GCM10023211_06870</name>
</gene>
<dbReference type="SUPFAM" id="SSF51182">
    <property type="entry name" value="RmlC-like cupins"/>
    <property type="match status" value="1"/>
</dbReference>
<keyword evidence="1" id="KW-0805">Transcription regulation</keyword>
<keyword evidence="2" id="KW-0238">DNA-binding</keyword>
<dbReference type="SUPFAM" id="SSF46689">
    <property type="entry name" value="Homeodomain-like"/>
    <property type="match status" value="1"/>
</dbReference>
<evidence type="ECO:0000259" key="4">
    <source>
        <dbReference type="PROSITE" id="PS01124"/>
    </source>
</evidence>